<gene>
    <name evidence="2" type="ORF">G6M90_00g068920</name>
</gene>
<dbReference type="OrthoDB" id="4941419at2759"/>
<feature type="transmembrane region" description="Helical" evidence="1">
    <location>
        <begin position="146"/>
        <end position="163"/>
    </location>
</feature>
<accession>A0A7D5YVL0</accession>
<dbReference type="RefSeq" id="XP_065986995.1">
    <property type="nucleotide sequence ID" value="XM_066130890.1"/>
</dbReference>
<feature type="transmembrane region" description="Helical" evidence="1">
    <location>
        <begin position="654"/>
        <end position="675"/>
    </location>
</feature>
<keyword evidence="1" id="KW-0812">Transmembrane</keyword>
<keyword evidence="1" id="KW-0472">Membrane</keyword>
<evidence type="ECO:0000313" key="2">
    <source>
        <dbReference type="EMBL" id="QLI70381.1"/>
    </source>
</evidence>
<keyword evidence="3" id="KW-1185">Reference proteome</keyword>
<protein>
    <submittedName>
        <fullName evidence="2">Uncharacterized protein</fullName>
    </submittedName>
</protein>
<evidence type="ECO:0000313" key="3">
    <source>
        <dbReference type="Proteomes" id="UP000510686"/>
    </source>
</evidence>
<reference evidence="2 3" key="1">
    <citation type="submission" date="2020-07" db="EMBL/GenBank/DDBJ databases">
        <title>Telomere length de novo assembly of all 7 chromosomes of the fungus, Metarhizium brunneum, using a novel assembly pipeline.</title>
        <authorList>
            <person name="Saud z."/>
            <person name="Kortsinoglou A."/>
            <person name="Kouvelis V.N."/>
            <person name="Butt T.M."/>
        </authorList>
    </citation>
    <scope>NUCLEOTIDE SEQUENCE [LARGE SCALE GENOMIC DNA]</scope>
    <source>
        <strain evidence="2 3">4556</strain>
    </source>
</reference>
<proteinExistence type="predicted"/>
<feature type="transmembrane region" description="Helical" evidence="1">
    <location>
        <begin position="456"/>
        <end position="473"/>
    </location>
</feature>
<evidence type="ECO:0000256" key="1">
    <source>
        <dbReference type="SAM" id="Phobius"/>
    </source>
</evidence>
<feature type="transmembrane region" description="Helical" evidence="1">
    <location>
        <begin position="485"/>
        <end position="507"/>
    </location>
</feature>
<feature type="transmembrane region" description="Helical" evidence="1">
    <location>
        <begin position="212"/>
        <end position="234"/>
    </location>
</feature>
<sequence length="784" mass="88041">MPENGTARCVLPTIDSQRQLQDLVLRLQGMENRRFAPIIPFFSAFSDYMYFLMRDKTVWTAEVSLTSAAPDADVDDQGRGSRLVAIHRESFHPELTRAVRHSMHLGDVRYVENRLPGIIVTSDLPWSQDERRGAVYVKHKFSKTRALIWFCCGLVASNLNFTLPEGTTNHGNPHLLCFPTRWNDIAVFILGNYVAHAATVKTPPASSPIATAWFMLGSLLVPSTGLAFGMLAIYQARKGFKQSSLRKATLARALCIYVRADDWYIRSCSSSQTVQVKAMVNTSPFQENRLTIWRLFHAVSRQGSSVMWSLPALFRLYVSLSFDLTARHLFCMMQAIGNSHRQQSERIQPVSEDVLSSDRYVQEHVYLPDLLLIISSASTVVGQSGSQQPIETAVIYTTQASDLVNTDSEIYGQCPSVPGYLLAHVPINSMVEPAAEPCDGLTALKLLSKRRNATKSLVALLQLCYSIFVLIRAEGNQVDLYGSAAFSLTVAPYAVMAAVNLLANALVPQYDCLFLVENDVMQEIRSQHNLQFHGIVGKVLQTEEGEPVTLHLPGEEDGGQKWVSGIPGFQQDARLRLLTPDEAISDGVLPDIFVTISASHEIEREGVSARRTLLLITLFFGFLPVVIIVAISRFRKPTEDVYTQWVVQYMWTGIQQYLGIMIANQIFLSQGKAAVPAPILRKFWSNNNRLLTPESFRRLGFHNRVYGSLHHRMIRLLYRIWIRANTLPLSLLTLLRYPFSRKIFPQSASRNRHNNYPTLYLALPHVAHQPTPASIAKEPHYLVA</sequence>
<dbReference type="EMBL" id="CP058935">
    <property type="protein sequence ID" value="QLI70381.1"/>
    <property type="molecule type" value="Genomic_DNA"/>
</dbReference>
<keyword evidence="1" id="KW-1133">Transmembrane helix</keyword>
<dbReference type="KEGG" id="mbrn:90967904"/>
<dbReference type="Proteomes" id="UP000510686">
    <property type="component" value="Chromosome 4"/>
</dbReference>
<name>A0A7D5YVL0_9HYPO</name>
<dbReference type="AlphaFoldDB" id="A0A7D5YVL0"/>
<dbReference type="GeneID" id="90967904"/>
<organism evidence="2 3">
    <name type="scientific">Metarhizium brunneum</name>
    <dbReference type="NCBI Taxonomy" id="500148"/>
    <lineage>
        <taxon>Eukaryota</taxon>
        <taxon>Fungi</taxon>
        <taxon>Dikarya</taxon>
        <taxon>Ascomycota</taxon>
        <taxon>Pezizomycotina</taxon>
        <taxon>Sordariomycetes</taxon>
        <taxon>Hypocreomycetidae</taxon>
        <taxon>Hypocreales</taxon>
        <taxon>Clavicipitaceae</taxon>
        <taxon>Metarhizium</taxon>
    </lineage>
</organism>
<feature type="transmembrane region" description="Helical" evidence="1">
    <location>
        <begin position="613"/>
        <end position="634"/>
    </location>
</feature>